<dbReference type="InterPro" id="IPR026336">
    <property type="entry name" value="PdeM-like"/>
</dbReference>
<dbReference type="InterPro" id="IPR029052">
    <property type="entry name" value="Metallo-depent_PP-like"/>
</dbReference>
<dbReference type="EMBL" id="PEKC01000019">
    <property type="protein sequence ID" value="PII36371.1"/>
    <property type="molecule type" value="Genomic_DNA"/>
</dbReference>
<organism evidence="1">
    <name type="scientific">Chryseobacterium sp. B5</name>
    <dbReference type="NCBI Taxonomy" id="2050562"/>
    <lineage>
        <taxon>Bacteria</taxon>
        <taxon>Pseudomonadati</taxon>
        <taxon>Bacteroidota</taxon>
        <taxon>Flavobacteriia</taxon>
        <taxon>Flavobacteriales</taxon>
        <taxon>Weeksellaceae</taxon>
        <taxon>Chryseobacterium group</taxon>
        <taxon>Chryseobacterium</taxon>
    </lineage>
</organism>
<keyword evidence="1" id="KW-0067">ATP-binding</keyword>
<protein>
    <submittedName>
        <fullName evidence="1">DEAD/DEAH box helicase</fullName>
    </submittedName>
</protein>
<dbReference type="AlphaFoldDB" id="A0A2G7T8Z8"/>
<accession>A0A2G7T8Z8</accession>
<dbReference type="PANTHER" id="PTHR39323">
    <property type="entry name" value="BLR1149 PROTEIN"/>
    <property type="match status" value="1"/>
</dbReference>
<dbReference type="GO" id="GO:0004386">
    <property type="term" value="F:helicase activity"/>
    <property type="evidence" value="ECO:0007669"/>
    <property type="project" value="UniProtKB-KW"/>
</dbReference>
<keyword evidence="1" id="KW-0547">Nucleotide-binding</keyword>
<name>A0A2G7T8Z8_9FLAO</name>
<comment type="caution">
    <text evidence="1">The sequence shown here is derived from an EMBL/GenBank/DDBJ whole genome shotgun (WGS) entry which is preliminary data.</text>
</comment>
<dbReference type="PANTHER" id="PTHR39323:SF1">
    <property type="entry name" value="BLR1149 PROTEIN"/>
    <property type="match status" value="1"/>
</dbReference>
<reference evidence="1" key="1">
    <citation type="submission" date="2017-10" db="EMBL/GenBank/DDBJ databases">
        <title>Chryseobacterium sp. B5 is a hydrocarbonoclastic and plant growth promoting bacterium.</title>
        <authorList>
            <person name="Thijs S."/>
            <person name="Gkorezis P."/>
            <person name="Van Hamme J."/>
        </authorList>
    </citation>
    <scope>NUCLEOTIDE SEQUENCE</scope>
    <source>
        <strain evidence="1">B5</strain>
    </source>
</reference>
<sequence>MAPRPMPPAAARAACASPRGPCRCCRTIAPLMKGHAPLPSPVPSDALAGSLGILLAGEPVHLLAQHALWWPAQGTLFIADLHLGKAATFRARGIPVPAGTTQGNLDRCRRCCRACRCAGWSFWATSCMPRSRTPSVLAALADWRRRHAALEVVLVRGNHDSHAGDPPFALGIGVVDEPWRLGPFAGCHYPQEAPACHVLAGHVHPAVVLRGPGRDALRLPCFAVNPGFTLLPAFGLFTGMASLPPGPGLQCFAVGGGRVWAVPGQADRM</sequence>
<keyword evidence="1" id="KW-0347">Helicase</keyword>
<gene>
    <name evidence="1" type="ORF">CTI11_07480</name>
</gene>
<evidence type="ECO:0000313" key="1">
    <source>
        <dbReference type="EMBL" id="PII36371.1"/>
    </source>
</evidence>
<keyword evidence="1" id="KW-0378">Hydrolase</keyword>
<proteinExistence type="predicted"/>
<dbReference type="SUPFAM" id="SSF56300">
    <property type="entry name" value="Metallo-dependent phosphatases"/>
    <property type="match status" value="1"/>
</dbReference>
<dbReference type="NCBIfam" id="TIGR04123">
    <property type="entry name" value="P_estr_lig_assc"/>
    <property type="match status" value="1"/>
</dbReference>